<dbReference type="PANTHER" id="PTHR39338">
    <property type="entry name" value="BLL5662 PROTEIN-RELATED"/>
    <property type="match status" value="1"/>
</dbReference>
<dbReference type="SUPFAM" id="SSF53300">
    <property type="entry name" value="vWA-like"/>
    <property type="match status" value="1"/>
</dbReference>
<dbReference type="Pfam" id="PF05762">
    <property type="entry name" value="VWA_CoxE"/>
    <property type="match status" value="1"/>
</dbReference>
<dbReference type="InterPro" id="IPR036465">
    <property type="entry name" value="vWFA_dom_sf"/>
</dbReference>
<dbReference type="SMART" id="SM00327">
    <property type="entry name" value="VWA"/>
    <property type="match status" value="1"/>
</dbReference>
<proteinExistence type="predicted"/>
<gene>
    <name evidence="3" type="ORF">SAMN04488563_4307</name>
</gene>
<evidence type="ECO:0000313" key="4">
    <source>
        <dbReference type="Proteomes" id="UP000182977"/>
    </source>
</evidence>
<protein>
    <recommendedName>
        <fullName evidence="2">VWFA domain-containing protein</fullName>
    </recommendedName>
</protein>
<dbReference type="InterPro" id="IPR011195">
    <property type="entry name" value="UCP010256"/>
</dbReference>
<reference evidence="4" key="1">
    <citation type="submission" date="2016-10" db="EMBL/GenBank/DDBJ databases">
        <authorList>
            <person name="Varghese N."/>
            <person name="Submissions S."/>
        </authorList>
    </citation>
    <scope>NUCLEOTIDE SEQUENCE [LARGE SCALE GENOMIC DNA]</scope>
    <source>
        <strain evidence="4">DSM 45079</strain>
    </source>
</reference>
<dbReference type="InterPro" id="IPR008912">
    <property type="entry name" value="Uncharacterised_CoxE"/>
</dbReference>
<dbReference type="PIRSF" id="PIRSF010256">
    <property type="entry name" value="CoxE_vWa"/>
    <property type="match status" value="1"/>
</dbReference>
<accession>A0A1H2KUZ9</accession>
<organism evidence="3 4">
    <name type="scientific">Jiangella alkaliphila</name>
    <dbReference type="NCBI Taxonomy" id="419479"/>
    <lineage>
        <taxon>Bacteria</taxon>
        <taxon>Bacillati</taxon>
        <taxon>Actinomycetota</taxon>
        <taxon>Actinomycetes</taxon>
        <taxon>Jiangellales</taxon>
        <taxon>Jiangellaceae</taxon>
        <taxon>Jiangella</taxon>
    </lineage>
</organism>
<dbReference type="EMBL" id="LT629791">
    <property type="protein sequence ID" value="SDU72206.1"/>
    <property type="molecule type" value="Genomic_DNA"/>
</dbReference>
<feature type="domain" description="VWFA" evidence="2">
    <location>
        <begin position="223"/>
        <end position="385"/>
    </location>
</feature>
<dbReference type="Proteomes" id="UP000182977">
    <property type="component" value="Chromosome I"/>
</dbReference>
<name>A0A1H2KUZ9_9ACTN</name>
<dbReference type="OrthoDB" id="9790469at2"/>
<dbReference type="STRING" id="419479.SAMN04488563_4307"/>
<evidence type="ECO:0000256" key="1">
    <source>
        <dbReference type="SAM" id="MobiDB-lite"/>
    </source>
</evidence>
<feature type="compositionally biased region" description="Gly residues" evidence="1">
    <location>
        <begin position="107"/>
        <end position="117"/>
    </location>
</feature>
<feature type="compositionally biased region" description="Basic and acidic residues" evidence="1">
    <location>
        <begin position="85"/>
        <end position="102"/>
    </location>
</feature>
<feature type="region of interest" description="Disordered" evidence="1">
    <location>
        <begin position="85"/>
        <end position="117"/>
    </location>
</feature>
<dbReference type="Gene3D" id="3.40.50.410">
    <property type="entry name" value="von Willebrand factor, type A domain"/>
    <property type="match status" value="1"/>
</dbReference>
<keyword evidence="4" id="KW-1185">Reference proteome</keyword>
<dbReference type="InterPro" id="IPR002035">
    <property type="entry name" value="VWF_A"/>
</dbReference>
<sequence length="396" mass="42152">MTLLRGADRAAFATAFGVRLREHGVAAGQTAVEDFVRALAVCAPDTRSRLYWTARTTLVRRHGELAPFDAVFRAVFDDAELDLGERGQDGDRLPPADGDVHRPGGAAAPGGGVGGHRGLPWATLPRLTVAADGEPGAVAVPQRLPSALAGLPDAPFAALDAAEMALLGAWLRAALPNWPTRRTRRQVADPAGHRVAVRPTIARARRTGWEAITLVRTRPARRPRRVVLLCDVSRSMQPQATAYLHLMRALATGADAEAFAFATRLTRLTSVLAHRSPEEAVARATAQVTDRFGGTRIAASLRALLASHHADSTRGAVVVIASDGWDADPPAELAAALARLRRRAHRVVWLNPRAGAPDYVPSVASMAAALPYCDDLLPAATFRSLADAIAAIARHR</sequence>
<evidence type="ECO:0000313" key="3">
    <source>
        <dbReference type="EMBL" id="SDU72206.1"/>
    </source>
</evidence>
<dbReference type="RefSeq" id="WP_046772270.1">
    <property type="nucleotide sequence ID" value="NZ_LBMC01000059.1"/>
</dbReference>
<evidence type="ECO:0000259" key="2">
    <source>
        <dbReference type="SMART" id="SM00327"/>
    </source>
</evidence>
<dbReference type="PANTHER" id="PTHR39338:SF6">
    <property type="entry name" value="BLL5662 PROTEIN"/>
    <property type="match status" value="1"/>
</dbReference>
<dbReference type="AlphaFoldDB" id="A0A1H2KUZ9"/>